<dbReference type="GeneID" id="119746245"/>
<protein>
    <recommendedName>
        <fullName evidence="4">Carboxylic ester hydrolase</fullName>
        <ecNumber evidence="4">3.1.1.-</ecNumber>
    </recommendedName>
</protein>
<evidence type="ECO:0000313" key="6">
    <source>
        <dbReference type="EnsemblMetazoa" id="XP_038079003.1"/>
    </source>
</evidence>
<dbReference type="GO" id="GO:0016787">
    <property type="term" value="F:hydrolase activity"/>
    <property type="evidence" value="ECO:0007669"/>
    <property type="project" value="UniProtKB-KW"/>
</dbReference>
<dbReference type="InterPro" id="IPR029058">
    <property type="entry name" value="AB_hydrolase_fold"/>
</dbReference>
<comment type="similarity">
    <text evidence="1 4">Belongs to the type-B carboxylesterase/lipase family.</text>
</comment>
<evidence type="ECO:0000256" key="3">
    <source>
        <dbReference type="ARBA" id="ARBA00022801"/>
    </source>
</evidence>
<feature type="domain" description="Carboxylesterase type B" evidence="5">
    <location>
        <begin position="24"/>
        <end position="543"/>
    </location>
</feature>
<evidence type="ECO:0000256" key="1">
    <source>
        <dbReference type="ARBA" id="ARBA00005964"/>
    </source>
</evidence>
<dbReference type="SUPFAM" id="SSF53474">
    <property type="entry name" value="alpha/beta-Hydrolases"/>
    <property type="match status" value="1"/>
</dbReference>
<evidence type="ECO:0000256" key="2">
    <source>
        <dbReference type="ARBA" id="ARBA00022729"/>
    </source>
</evidence>
<dbReference type="OrthoDB" id="19653at2759"/>
<dbReference type="InterPro" id="IPR002018">
    <property type="entry name" value="CarbesteraseB"/>
</dbReference>
<dbReference type="InterPro" id="IPR019819">
    <property type="entry name" value="Carboxylesterase_B_CS"/>
</dbReference>
<proteinExistence type="inferred from homology"/>
<keyword evidence="3 4" id="KW-0378">Hydrolase</keyword>
<evidence type="ECO:0000259" key="5">
    <source>
        <dbReference type="Pfam" id="PF00135"/>
    </source>
</evidence>
<evidence type="ECO:0000313" key="7">
    <source>
        <dbReference type="Proteomes" id="UP000887568"/>
    </source>
</evidence>
<sequence>MAVIWIQVLLISLLTVLGVDCQPKVALPGLGTLIGETVHFSRTEYPIIDTSVNIFKGIPYAEKPDRFAKPQAKVWSGEFDATEFGAKCTQPLEIDGTSEDCLYLNVWAPSVKPSNAAVMVFFHGGGYLTGAGNSYNGLPLVAYNDIVYVSCNYRLNSFGFISTGDAELPGNYGLWDQVEALKWVKKYISEFGGDPNRVTIFGQSAGSGSVSMLTMGKPAWEYYDRAIAQSGSALSPWVIELDQDKARQDAFEVGRNAGCNDTRSSADLAACLRNVDEVRLRVATTLVIAKTRNVIPFVPVVDGEFITDNPINLLKRGEFKKSDFMTGTTRDEGSLLAARAFLRMLNDSDPFVNRTEFETKLGTYVYSYTNDLILNAVKQQYVDWATADDPDTNFFETFVRITTDEPFVCPTDAVARTYAAAGEDTYLYHMTHVPSDRNFGERVPWTGIVAHADELLFVFGFGLLPGRDKNITAEEVSMTMDTMRYWTNFAKTGNPNTAYPNQADGVDDAKLWAQFTIPELGYKEVAPAMRDQRALRSAQCRFWNEYIPQLVTLTGEMEEAEWQWREDFYNWRENDMAVWRQAYSEYMQMVEGGTV</sequence>
<keyword evidence="2 4" id="KW-0732">Signal</keyword>
<dbReference type="PANTHER" id="PTHR43903">
    <property type="entry name" value="NEUROLIGIN"/>
    <property type="match status" value="1"/>
</dbReference>
<feature type="signal peptide" evidence="4">
    <location>
        <begin position="1"/>
        <end position="21"/>
    </location>
</feature>
<feature type="chain" id="PRO_5038173367" description="Carboxylic ester hydrolase" evidence="4">
    <location>
        <begin position="22"/>
        <end position="595"/>
    </location>
</feature>
<evidence type="ECO:0000256" key="4">
    <source>
        <dbReference type="RuleBase" id="RU361235"/>
    </source>
</evidence>
<accession>A0A914BRS1</accession>
<keyword evidence="7" id="KW-1185">Reference proteome</keyword>
<dbReference type="InterPro" id="IPR019826">
    <property type="entry name" value="Carboxylesterase_B_AS"/>
</dbReference>
<dbReference type="RefSeq" id="XP_038079003.1">
    <property type="nucleotide sequence ID" value="XM_038223075.1"/>
</dbReference>
<dbReference type="EC" id="3.1.1.-" evidence="4"/>
<dbReference type="OMA" id="WRENDMA"/>
<dbReference type="EnsemblMetazoa" id="XM_038223075.1">
    <property type="protein sequence ID" value="XP_038079003.1"/>
    <property type="gene ID" value="LOC119746245"/>
</dbReference>
<dbReference type="Proteomes" id="UP000887568">
    <property type="component" value="Unplaced"/>
</dbReference>
<dbReference type="PROSITE" id="PS00941">
    <property type="entry name" value="CARBOXYLESTERASE_B_2"/>
    <property type="match status" value="1"/>
</dbReference>
<reference evidence="6" key="1">
    <citation type="submission" date="2022-11" db="UniProtKB">
        <authorList>
            <consortium name="EnsemblMetazoa"/>
        </authorList>
    </citation>
    <scope>IDENTIFICATION</scope>
</reference>
<dbReference type="Gene3D" id="3.40.50.1820">
    <property type="entry name" value="alpha/beta hydrolase"/>
    <property type="match status" value="1"/>
</dbReference>
<dbReference type="Pfam" id="PF00135">
    <property type="entry name" value="COesterase"/>
    <property type="match status" value="1"/>
</dbReference>
<dbReference type="AlphaFoldDB" id="A0A914BRS1"/>
<dbReference type="InterPro" id="IPR051093">
    <property type="entry name" value="Neuroligin/BSAL"/>
</dbReference>
<organism evidence="6 7">
    <name type="scientific">Patiria miniata</name>
    <name type="common">Bat star</name>
    <name type="synonym">Asterina miniata</name>
    <dbReference type="NCBI Taxonomy" id="46514"/>
    <lineage>
        <taxon>Eukaryota</taxon>
        <taxon>Metazoa</taxon>
        <taxon>Echinodermata</taxon>
        <taxon>Eleutherozoa</taxon>
        <taxon>Asterozoa</taxon>
        <taxon>Asteroidea</taxon>
        <taxon>Valvatacea</taxon>
        <taxon>Valvatida</taxon>
        <taxon>Asterinidae</taxon>
        <taxon>Patiria</taxon>
    </lineage>
</organism>
<dbReference type="PROSITE" id="PS00122">
    <property type="entry name" value="CARBOXYLESTERASE_B_1"/>
    <property type="match status" value="1"/>
</dbReference>
<name>A0A914BRS1_PATMI</name>